<organism evidence="1 2">
    <name type="scientific">Pseudonocardia cypriaca</name>
    <dbReference type="NCBI Taxonomy" id="882449"/>
    <lineage>
        <taxon>Bacteria</taxon>
        <taxon>Bacillati</taxon>
        <taxon>Actinomycetota</taxon>
        <taxon>Actinomycetes</taxon>
        <taxon>Pseudonocardiales</taxon>
        <taxon>Pseudonocardiaceae</taxon>
        <taxon>Pseudonocardia</taxon>
    </lineage>
</organism>
<protein>
    <submittedName>
        <fullName evidence="1">Uncharacterized protein</fullName>
    </submittedName>
</protein>
<accession>A0A543GBE0</accession>
<dbReference type="EMBL" id="VFPH01000001">
    <property type="protein sequence ID" value="TQM43389.1"/>
    <property type="molecule type" value="Genomic_DNA"/>
</dbReference>
<proteinExistence type="predicted"/>
<gene>
    <name evidence="1" type="ORF">FB388_0735</name>
</gene>
<evidence type="ECO:0000313" key="1">
    <source>
        <dbReference type="EMBL" id="TQM43389.1"/>
    </source>
</evidence>
<keyword evidence="2" id="KW-1185">Reference proteome</keyword>
<dbReference type="OrthoDB" id="3578774at2"/>
<sequence length="580" mass="61802">MRMRFGAQDEDAYYRRRDELGEAFAQWLNEHGVPGDPNDAGLLMDWKWGYADGHLDRWSVGEIDTFLLDWCPRKVAAPPEVCGEIPLSVAAFVEFLADTDLLAPGGAAPSAIREHCERSVDAFVHAMGDSPEFGMALDAGLPEIPPVRMPPEDERLAAVRAIPVMRRLRALAEYCAPPGRKLTPKGNLQLADARHLVDALETGDDLTVGGFRSSEDLPGLRRLFHTALEAGVVRRQKGRLVAVARFATLDECAAYEKVALAGVAAAGARNSFLGAFAELDSVAHAFTTALLAEMLRHPGTGVEAGLVDELTGSFVETVAPGMSEFMSNAVAELAYAQLDELLDLGVLAYVDGEPVPCEDCGEIHPGGRTALTPAGVPVAVELVRQAGFDVPIRPEPADADAAAIVDLFAHLGDEELRGEVGEWLAAQPDRRAAAMELAAESLAEHRDAVTAMTGIALLGDLAADHVVDALRPHLEGPHGGLVLQWLVDKDVLDPRSVEPTQLAAGLVDFLAVALDIAGPEEVVAVLSNGAPDGGAAILDGIWRLDHPRLDDVLEAIGSHHPDKAVAKAARKSLMKHKSRA</sequence>
<dbReference type="RefSeq" id="WP_142096853.1">
    <property type="nucleotide sequence ID" value="NZ_VFPH01000001.1"/>
</dbReference>
<reference evidence="1 2" key="1">
    <citation type="submission" date="2019-06" db="EMBL/GenBank/DDBJ databases">
        <title>Sequencing the genomes of 1000 actinobacteria strains.</title>
        <authorList>
            <person name="Klenk H.-P."/>
        </authorList>
    </citation>
    <scope>NUCLEOTIDE SEQUENCE [LARGE SCALE GENOMIC DNA]</scope>
    <source>
        <strain evidence="1 2">DSM 45511</strain>
    </source>
</reference>
<dbReference type="Proteomes" id="UP000319818">
    <property type="component" value="Unassembled WGS sequence"/>
</dbReference>
<comment type="caution">
    <text evidence="1">The sequence shown here is derived from an EMBL/GenBank/DDBJ whole genome shotgun (WGS) entry which is preliminary data.</text>
</comment>
<evidence type="ECO:0000313" key="2">
    <source>
        <dbReference type="Proteomes" id="UP000319818"/>
    </source>
</evidence>
<dbReference type="AlphaFoldDB" id="A0A543GBE0"/>
<name>A0A543GBE0_9PSEU</name>